<evidence type="ECO:0000256" key="1">
    <source>
        <dbReference type="ARBA" id="ARBA00000375"/>
    </source>
</evidence>
<dbReference type="GO" id="GO:0031222">
    <property type="term" value="P:arabinan catabolic process"/>
    <property type="evidence" value="ECO:0007669"/>
    <property type="project" value="UniProtKB-UniPathway"/>
</dbReference>
<dbReference type="RefSeq" id="XP_033669146.1">
    <property type="nucleotide sequence ID" value="XM_033810553.1"/>
</dbReference>
<dbReference type="EMBL" id="ML993591">
    <property type="protein sequence ID" value="KAF2168257.1"/>
    <property type="molecule type" value="Genomic_DNA"/>
</dbReference>
<evidence type="ECO:0000256" key="6">
    <source>
        <dbReference type="ARBA" id="ARBA00023295"/>
    </source>
</evidence>
<comment type="similarity">
    <text evidence="3 7">Belongs to the glycosyl hydrolase 43 family.</text>
</comment>
<evidence type="ECO:0000256" key="7">
    <source>
        <dbReference type="PIRNR" id="PIRNR026534"/>
    </source>
</evidence>
<keyword evidence="12" id="KW-1185">Reference proteome</keyword>
<proteinExistence type="inferred from homology"/>
<dbReference type="EC" id="3.2.1.99" evidence="4 7"/>
<feature type="chain" id="PRO_5025618081" description="Arabinan endo-1,5-alpha-L-arabinosidase" evidence="10">
    <location>
        <begin position="20"/>
        <end position="323"/>
    </location>
</feature>
<evidence type="ECO:0000256" key="2">
    <source>
        <dbReference type="ARBA" id="ARBA00004834"/>
    </source>
</evidence>
<feature type="active site" description="Proton acceptor" evidence="8">
    <location>
        <position position="35"/>
    </location>
</feature>
<keyword evidence="5 7" id="KW-0378">Hydrolase</keyword>
<feature type="signal peptide" evidence="10">
    <location>
        <begin position="1"/>
        <end position="19"/>
    </location>
</feature>
<evidence type="ECO:0000256" key="5">
    <source>
        <dbReference type="ARBA" id="ARBA00022801"/>
    </source>
</evidence>
<evidence type="ECO:0000313" key="11">
    <source>
        <dbReference type="EMBL" id="KAF2168257.1"/>
    </source>
</evidence>
<dbReference type="InterPro" id="IPR050727">
    <property type="entry name" value="GH43_arabinanases"/>
</dbReference>
<dbReference type="InterPro" id="IPR006710">
    <property type="entry name" value="Glyco_hydro_43"/>
</dbReference>
<dbReference type="UniPathway" id="UPA00667"/>
<accession>A0A6A6CLZ9</accession>
<comment type="catalytic activity">
    <reaction evidence="1 7">
        <text>Endohydrolysis of (1-&gt;5)-alpha-arabinofuranosidic linkages in (1-&gt;5)-arabinans.</text>
        <dbReference type="EC" id="3.2.1.99"/>
    </reaction>
</comment>
<dbReference type="GeneID" id="54563825"/>
<keyword evidence="6 7" id="KW-0326">Glycosidase</keyword>
<dbReference type="SUPFAM" id="SSF75005">
    <property type="entry name" value="Arabinanase/levansucrase/invertase"/>
    <property type="match status" value="1"/>
</dbReference>
<dbReference type="GO" id="GO:0046558">
    <property type="term" value="F:arabinan endo-1,5-alpha-L-arabinosidase activity"/>
    <property type="evidence" value="ECO:0007669"/>
    <property type="project" value="UniProtKB-EC"/>
</dbReference>
<dbReference type="PANTHER" id="PTHR43301">
    <property type="entry name" value="ARABINAN ENDO-1,5-ALPHA-L-ARABINOSIDASE"/>
    <property type="match status" value="1"/>
</dbReference>
<dbReference type="Pfam" id="PF04616">
    <property type="entry name" value="Glyco_hydro_43"/>
    <property type="match status" value="1"/>
</dbReference>
<keyword evidence="10" id="KW-0732">Signal</keyword>
<name>A0A6A6CLZ9_ZASCE</name>
<dbReference type="OrthoDB" id="195678at2759"/>
<evidence type="ECO:0000256" key="9">
    <source>
        <dbReference type="PIRSR" id="PIRSR606710-2"/>
    </source>
</evidence>
<dbReference type="Gene3D" id="2.115.10.20">
    <property type="entry name" value="Glycosyl hydrolase domain, family 43"/>
    <property type="match status" value="1"/>
</dbReference>
<dbReference type="CDD" id="cd18831">
    <property type="entry name" value="GH43_AnAbnA-like"/>
    <property type="match status" value="1"/>
</dbReference>
<dbReference type="InterPro" id="IPR016840">
    <property type="entry name" value="Glyco_hydro_43_endo_a_Ara-ase"/>
</dbReference>
<dbReference type="PANTHER" id="PTHR43301:SF3">
    <property type="entry name" value="ARABINAN ENDO-1,5-ALPHA-L-ARABINOSIDASE A-RELATED"/>
    <property type="match status" value="1"/>
</dbReference>
<dbReference type="PIRSF" id="PIRSF026534">
    <property type="entry name" value="Endo_alpha-L-arabinosidase"/>
    <property type="match status" value="1"/>
</dbReference>
<evidence type="ECO:0000256" key="10">
    <source>
        <dbReference type="SAM" id="SignalP"/>
    </source>
</evidence>
<evidence type="ECO:0000313" key="12">
    <source>
        <dbReference type="Proteomes" id="UP000799537"/>
    </source>
</evidence>
<evidence type="ECO:0000256" key="4">
    <source>
        <dbReference type="ARBA" id="ARBA00012586"/>
    </source>
</evidence>
<evidence type="ECO:0000256" key="8">
    <source>
        <dbReference type="PIRSR" id="PIRSR606710-1"/>
    </source>
</evidence>
<reference evidence="11" key="1">
    <citation type="journal article" date="2020" name="Stud. Mycol.">
        <title>101 Dothideomycetes genomes: a test case for predicting lifestyles and emergence of pathogens.</title>
        <authorList>
            <person name="Haridas S."/>
            <person name="Albert R."/>
            <person name="Binder M."/>
            <person name="Bloem J."/>
            <person name="Labutti K."/>
            <person name="Salamov A."/>
            <person name="Andreopoulos B."/>
            <person name="Baker S."/>
            <person name="Barry K."/>
            <person name="Bills G."/>
            <person name="Bluhm B."/>
            <person name="Cannon C."/>
            <person name="Castanera R."/>
            <person name="Culley D."/>
            <person name="Daum C."/>
            <person name="Ezra D."/>
            <person name="Gonzalez J."/>
            <person name="Henrissat B."/>
            <person name="Kuo A."/>
            <person name="Liang C."/>
            <person name="Lipzen A."/>
            <person name="Lutzoni F."/>
            <person name="Magnuson J."/>
            <person name="Mondo S."/>
            <person name="Nolan M."/>
            <person name="Ohm R."/>
            <person name="Pangilinan J."/>
            <person name="Park H.-J."/>
            <person name="Ramirez L."/>
            <person name="Alfaro M."/>
            <person name="Sun H."/>
            <person name="Tritt A."/>
            <person name="Yoshinaga Y."/>
            <person name="Zwiers L.-H."/>
            <person name="Turgeon B."/>
            <person name="Goodwin S."/>
            <person name="Spatafora J."/>
            <person name="Crous P."/>
            <person name="Grigoriev I."/>
        </authorList>
    </citation>
    <scope>NUCLEOTIDE SEQUENCE</scope>
    <source>
        <strain evidence="11">ATCC 36951</strain>
    </source>
</reference>
<evidence type="ECO:0000256" key="3">
    <source>
        <dbReference type="ARBA" id="ARBA00009865"/>
    </source>
</evidence>
<protein>
    <recommendedName>
        <fullName evidence="4 7">Arabinan endo-1,5-alpha-L-arabinosidase</fullName>
        <ecNumber evidence="4 7">3.2.1.99</ecNumber>
    </recommendedName>
</protein>
<dbReference type="InterPro" id="IPR023296">
    <property type="entry name" value="Glyco_hydro_beta-prop_sf"/>
</dbReference>
<feature type="site" description="Important for catalytic activity, responsible for pKa modulation of the active site Glu and correct orientation of both the proton donor and substrate" evidence="9">
    <location>
        <position position="151"/>
    </location>
</feature>
<gene>
    <name evidence="11" type="ORF">M409DRAFT_36435</name>
</gene>
<feature type="active site" description="Proton donor" evidence="8">
    <location>
        <position position="202"/>
    </location>
</feature>
<organism evidence="11 12">
    <name type="scientific">Zasmidium cellare ATCC 36951</name>
    <dbReference type="NCBI Taxonomy" id="1080233"/>
    <lineage>
        <taxon>Eukaryota</taxon>
        <taxon>Fungi</taxon>
        <taxon>Dikarya</taxon>
        <taxon>Ascomycota</taxon>
        <taxon>Pezizomycotina</taxon>
        <taxon>Dothideomycetes</taxon>
        <taxon>Dothideomycetidae</taxon>
        <taxon>Mycosphaerellales</taxon>
        <taxon>Mycosphaerellaceae</taxon>
        <taxon>Zasmidium</taxon>
    </lineage>
</organism>
<dbReference type="AlphaFoldDB" id="A0A6A6CLZ9"/>
<comment type="pathway">
    <text evidence="2 7">Glycan metabolism; L-arabinan degradation.</text>
</comment>
<sequence length="323" mass="34396">MLANLALVALSAFTVGAYGYSNPEACSGTCTNTHDPSVIQRSDGTYFRFSTGGLVQIHTAPAISGPWTFACEMLSGSSKLTVGTNAGTDLWAPDVSLVGDTYYVYYTVSSFGTQNSAIGLATSSDMSCGSFADQGGIGISSSSSKPYNAIDANLLNDGGVYRMQFGSFWNNLYQVTMESPPTSPSGSSVQLSYDRAGTHPEEAAFLIKNGNYYYLFYSWGICCGYDATRPAAGQEYRIKVCRSESATGGFVDADGTSCLQGGGTVVLESHDKVYGPGGQFVYDDPVNGWILGYHYVDTTIGYADGDKRFGWNVIDFSSGWPVV</sequence>
<dbReference type="Proteomes" id="UP000799537">
    <property type="component" value="Unassembled WGS sequence"/>
</dbReference>